<sequence length="188" mass="20274">MRRALYALASTVVIAAAAWMWHNLPTPDQVYGSFDVHAGMGQRATGDAITAQVTGVRIGPRILKKQYRPALVDALGTWVAIDGEAMTTRADDVPTVDLLVGPNTYVPTNRLGFTALTGNLSPGIAVRSSWIFDVPPELVAPGAQTITLRVWVDDWRQDSRLVIAIPLDDPRVGRTDVIDFGPATQVGT</sequence>
<keyword evidence="1" id="KW-0732">Signal</keyword>
<dbReference type="eggNOG" id="ENOG5033KRE">
    <property type="taxonomic scope" value="Bacteria"/>
</dbReference>
<reference evidence="2" key="2">
    <citation type="submission" date="2014-03" db="EMBL/GenBank/DDBJ databases">
        <authorList>
            <person name="Urmite Genomes"/>
        </authorList>
    </citation>
    <scope>NUCLEOTIDE SEQUENCE</scope>
    <source>
        <strain evidence="2">DSM 44829</strain>
    </source>
</reference>
<proteinExistence type="predicted"/>
<accession>W9AKR0</accession>
<feature type="signal peptide" evidence="1">
    <location>
        <begin position="1"/>
        <end position="15"/>
    </location>
</feature>
<dbReference type="Proteomes" id="UP000028870">
    <property type="component" value="Unassembled WGS sequence"/>
</dbReference>
<evidence type="ECO:0000256" key="1">
    <source>
        <dbReference type="SAM" id="SignalP"/>
    </source>
</evidence>
<keyword evidence="3" id="KW-1185">Reference proteome</keyword>
<name>W9AKR0_MYCCO</name>
<evidence type="ECO:0000313" key="2">
    <source>
        <dbReference type="EMBL" id="CDO06304.1"/>
    </source>
</evidence>
<feature type="chain" id="PRO_5038631524" evidence="1">
    <location>
        <begin position="16"/>
        <end position="188"/>
    </location>
</feature>
<gene>
    <name evidence="2" type="ORF">BN977_01090</name>
</gene>
<dbReference type="RefSeq" id="WP_036396625.1">
    <property type="nucleotide sequence ID" value="NZ_CCBB010000001.1"/>
</dbReference>
<protein>
    <submittedName>
        <fullName evidence="2">Uncharacterized protein</fullName>
    </submittedName>
</protein>
<reference evidence="2" key="1">
    <citation type="submission" date="2014-03" db="EMBL/GenBank/DDBJ databases">
        <title>Draft Genome Sequence of Mycobacterium cosmeticum DSM 44829.</title>
        <authorList>
            <person name="Croce O."/>
            <person name="Robert C."/>
            <person name="Raoult D."/>
            <person name="Drancourt M."/>
        </authorList>
    </citation>
    <scope>NUCLEOTIDE SEQUENCE [LARGE SCALE GENOMIC DNA]</scope>
    <source>
        <strain evidence="2">DSM 44829</strain>
    </source>
</reference>
<comment type="caution">
    <text evidence="2">The sequence shown here is derived from an EMBL/GenBank/DDBJ whole genome shotgun (WGS) entry which is preliminary data.</text>
</comment>
<dbReference type="EMBL" id="CCBB010000001">
    <property type="protein sequence ID" value="CDO06304.1"/>
    <property type="molecule type" value="Genomic_DNA"/>
</dbReference>
<dbReference type="OrthoDB" id="4761539at2"/>
<dbReference type="AlphaFoldDB" id="W9AKR0"/>
<dbReference type="STRING" id="258533.BN977_01090"/>
<evidence type="ECO:0000313" key="3">
    <source>
        <dbReference type="Proteomes" id="UP000028870"/>
    </source>
</evidence>
<organism evidence="2 3">
    <name type="scientific">Mycolicibacterium cosmeticum</name>
    <dbReference type="NCBI Taxonomy" id="258533"/>
    <lineage>
        <taxon>Bacteria</taxon>
        <taxon>Bacillati</taxon>
        <taxon>Actinomycetota</taxon>
        <taxon>Actinomycetes</taxon>
        <taxon>Mycobacteriales</taxon>
        <taxon>Mycobacteriaceae</taxon>
        <taxon>Mycolicibacterium</taxon>
    </lineage>
</organism>